<gene>
    <name evidence="2" type="ORF">ARHIZOSPH14_15410</name>
</gene>
<keyword evidence="1" id="KW-1133">Transmembrane helix</keyword>
<keyword evidence="1" id="KW-0812">Transmembrane</keyword>
<organism evidence="2 3">
    <name type="scientific">Agromyces rhizosphaerae</name>
    <dbReference type="NCBI Taxonomy" id="88374"/>
    <lineage>
        <taxon>Bacteria</taxon>
        <taxon>Bacillati</taxon>
        <taxon>Actinomycetota</taxon>
        <taxon>Actinomycetes</taxon>
        <taxon>Micrococcales</taxon>
        <taxon>Microbacteriaceae</taxon>
        <taxon>Agromyces</taxon>
    </lineage>
</organism>
<feature type="transmembrane region" description="Helical" evidence="1">
    <location>
        <begin position="41"/>
        <end position="61"/>
    </location>
</feature>
<evidence type="ECO:0000313" key="2">
    <source>
        <dbReference type="EMBL" id="GLI27299.1"/>
    </source>
</evidence>
<feature type="transmembrane region" description="Helical" evidence="1">
    <location>
        <begin position="15"/>
        <end position="35"/>
    </location>
</feature>
<dbReference type="Proteomes" id="UP001144396">
    <property type="component" value="Unassembled WGS sequence"/>
</dbReference>
<evidence type="ECO:0000313" key="3">
    <source>
        <dbReference type="Proteomes" id="UP001144396"/>
    </source>
</evidence>
<feature type="transmembrane region" description="Helical" evidence="1">
    <location>
        <begin position="73"/>
        <end position="92"/>
    </location>
</feature>
<dbReference type="EMBL" id="BSDP01000001">
    <property type="protein sequence ID" value="GLI27299.1"/>
    <property type="molecule type" value="Genomic_DNA"/>
</dbReference>
<comment type="caution">
    <text evidence="2">The sequence shown here is derived from an EMBL/GenBank/DDBJ whole genome shotgun (WGS) entry which is preliminary data.</text>
</comment>
<dbReference type="RefSeq" id="WP_281883723.1">
    <property type="nucleotide sequence ID" value="NZ_BSDP01000001.1"/>
</dbReference>
<dbReference type="SUPFAM" id="SSF81321">
    <property type="entry name" value="Family A G protein-coupled receptor-like"/>
    <property type="match status" value="1"/>
</dbReference>
<feature type="transmembrane region" description="Helical" evidence="1">
    <location>
        <begin position="98"/>
        <end position="119"/>
    </location>
</feature>
<keyword evidence="3" id="KW-1185">Reference proteome</keyword>
<sequence length="204" mass="21319">MTDAAGDARGADRSWIAPLVRSGLALAAAVVITFSQDHSTTFGLLVFGAWALATGLVVGALQLRLEADRSTRTLLTVASVVTVVSGILALTVPAVLPMLYYVISVWAAVTGFIELFAGLRTRGRHPASRDRVAVGAFTAVLAIVFLLLPPDNPVVAVGLFGAYLAMIGVFLGIAAFSIRWAALERESAPEAANDASPEALKDDE</sequence>
<proteinExistence type="predicted"/>
<accession>A0A9W6FNT2</accession>
<dbReference type="InterPro" id="IPR005325">
    <property type="entry name" value="DUF308_memb"/>
</dbReference>
<name>A0A9W6FNT2_9MICO</name>
<reference evidence="2" key="1">
    <citation type="submission" date="2022-12" db="EMBL/GenBank/DDBJ databases">
        <title>Reference genome sequencing for broad-spectrum identification of bacterial and archaeal isolates by mass spectrometry.</title>
        <authorList>
            <person name="Sekiguchi Y."/>
            <person name="Tourlousse D.M."/>
        </authorList>
    </citation>
    <scope>NUCLEOTIDE SEQUENCE</scope>
    <source>
        <strain evidence="2">14</strain>
    </source>
</reference>
<feature type="transmembrane region" description="Helical" evidence="1">
    <location>
        <begin position="154"/>
        <end position="176"/>
    </location>
</feature>
<dbReference type="Pfam" id="PF03729">
    <property type="entry name" value="DUF308"/>
    <property type="match status" value="1"/>
</dbReference>
<evidence type="ECO:0000256" key="1">
    <source>
        <dbReference type="SAM" id="Phobius"/>
    </source>
</evidence>
<feature type="transmembrane region" description="Helical" evidence="1">
    <location>
        <begin position="131"/>
        <end position="148"/>
    </location>
</feature>
<evidence type="ECO:0008006" key="4">
    <source>
        <dbReference type="Google" id="ProtNLM"/>
    </source>
</evidence>
<dbReference type="AlphaFoldDB" id="A0A9W6FNT2"/>
<keyword evidence="1" id="KW-0472">Membrane</keyword>
<protein>
    <recommendedName>
        <fullName evidence="4">HdeD family acid-resistance protein</fullName>
    </recommendedName>
</protein>